<evidence type="ECO:0000256" key="3">
    <source>
        <dbReference type="ARBA" id="ARBA00022691"/>
    </source>
</evidence>
<protein>
    <submittedName>
        <fullName evidence="6">Polyketide biosynthesis methyltransferase</fullName>
    </submittedName>
</protein>
<dbReference type="PANTHER" id="PTHR43712">
    <property type="entry name" value="PUTATIVE (AFU_ORTHOLOGUE AFUA_4G14580)-RELATED"/>
    <property type="match status" value="1"/>
</dbReference>
<dbReference type="InterPro" id="IPR001077">
    <property type="entry name" value="COMT_C"/>
</dbReference>
<dbReference type="Pfam" id="PF08100">
    <property type="entry name" value="Dimerisation"/>
    <property type="match status" value="1"/>
</dbReference>
<dbReference type="Proteomes" id="UP000320216">
    <property type="component" value="Chromosome"/>
</dbReference>
<dbReference type="InterPro" id="IPR036390">
    <property type="entry name" value="WH_DNA-bd_sf"/>
</dbReference>
<dbReference type="Gene3D" id="3.40.50.150">
    <property type="entry name" value="Vaccinia Virus protein VP39"/>
    <property type="match status" value="1"/>
</dbReference>
<keyword evidence="7" id="KW-1185">Reference proteome</keyword>
<dbReference type="AlphaFoldDB" id="A0A5B8M4N4"/>
<dbReference type="Pfam" id="PF00891">
    <property type="entry name" value="Methyltransf_2"/>
    <property type="match status" value="1"/>
</dbReference>
<evidence type="ECO:0000313" key="6">
    <source>
        <dbReference type="EMBL" id="QDZ14632.1"/>
    </source>
</evidence>
<dbReference type="InterPro" id="IPR012967">
    <property type="entry name" value="COMT_dimerisation"/>
</dbReference>
<dbReference type="Gene3D" id="1.10.10.10">
    <property type="entry name" value="Winged helix-like DNA-binding domain superfamily/Winged helix DNA-binding domain"/>
    <property type="match status" value="1"/>
</dbReference>
<dbReference type="OrthoDB" id="582216at2"/>
<organism evidence="6 7">
    <name type="scientific">Humibacter ginsenosidimutans</name>
    <dbReference type="NCBI Taxonomy" id="2599293"/>
    <lineage>
        <taxon>Bacteria</taxon>
        <taxon>Bacillati</taxon>
        <taxon>Actinomycetota</taxon>
        <taxon>Actinomycetes</taxon>
        <taxon>Micrococcales</taxon>
        <taxon>Microbacteriaceae</taxon>
        <taxon>Humibacter</taxon>
    </lineage>
</organism>
<name>A0A5B8M4N4_9MICO</name>
<dbReference type="InterPro" id="IPR029063">
    <property type="entry name" value="SAM-dependent_MTases_sf"/>
</dbReference>
<dbReference type="SUPFAM" id="SSF46785">
    <property type="entry name" value="Winged helix' DNA-binding domain"/>
    <property type="match status" value="1"/>
</dbReference>
<dbReference type="EMBL" id="CP042305">
    <property type="protein sequence ID" value="QDZ14632.1"/>
    <property type="molecule type" value="Genomic_DNA"/>
</dbReference>
<evidence type="ECO:0000313" key="7">
    <source>
        <dbReference type="Proteomes" id="UP000320216"/>
    </source>
</evidence>
<dbReference type="GO" id="GO:0032259">
    <property type="term" value="P:methylation"/>
    <property type="evidence" value="ECO:0007669"/>
    <property type="project" value="UniProtKB-KW"/>
</dbReference>
<accession>A0A5B8M4N4</accession>
<dbReference type="GO" id="GO:0008171">
    <property type="term" value="F:O-methyltransferase activity"/>
    <property type="evidence" value="ECO:0007669"/>
    <property type="project" value="InterPro"/>
</dbReference>
<evidence type="ECO:0000256" key="1">
    <source>
        <dbReference type="ARBA" id="ARBA00022603"/>
    </source>
</evidence>
<feature type="domain" description="O-methyltransferase dimerisation" evidence="5">
    <location>
        <begin position="10"/>
        <end position="85"/>
    </location>
</feature>
<feature type="domain" description="O-methyltransferase C-terminal" evidence="4">
    <location>
        <begin position="130"/>
        <end position="272"/>
    </location>
</feature>
<keyword evidence="3" id="KW-0949">S-adenosyl-L-methionine</keyword>
<reference evidence="6 7" key="1">
    <citation type="submission" date="2019-07" db="EMBL/GenBank/DDBJ databases">
        <title>Full genome sequence of Humibacter sp. WJ7-1.</title>
        <authorList>
            <person name="Im W.-T."/>
        </authorList>
    </citation>
    <scope>NUCLEOTIDE SEQUENCE [LARGE SCALE GENOMIC DNA]</scope>
    <source>
        <strain evidence="6 7">WJ7-1</strain>
    </source>
</reference>
<proteinExistence type="predicted"/>
<dbReference type="GO" id="GO:0046983">
    <property type="term" value="F:protein dimerization activity"/>
    <property type="evidence" value="ECO:0007669"/>
    <property type="project" value="InterPro"/>
</dbReference>
<gene>
    <name evidence="6" type="ORF">FPZ11_07575</name>
</gene>
<dbReference type="KEGG" id="huw:FPZ11_07575"/>
<dbReference type="InterPro" id="IPR036388">
    <property type="entry name" value="WH-like_DNA-bd_sf"/>
</dbReference>
<evidence type="ECO:0000256" key="2">
    <source>
        <dbReference type="ARBA" id="ARBA00022679"/>
    </source>
</evidence>
<keyword evidence="2 6" id="KW-0808">Transferase</keyword>
<evidence type="ECO:0000259" key="5">
    <source>
        <dbReference type="Pfam" id="PF08100"/>
    </source>
</evidence>
<dbReference type="PANTHER" id="PTHR43712:SF2">
    <property type="entry name" value="O-METHYLTRANSFERASE CICE"/>
    <property type="match status" value="1"/>
</dbReference>
<keyword evidence="1 6" id="KW-0489">Methyltransferase</keyword>
<dbReference type="RefSeq" id="WP_146319725.1">
    <property type="nucleotide sequence ID" value="NZ_CP042305.1"/>
</dbReference>
<dbReference type="SUPFAM" id="SSF53335">
    <property type="entry name" value="S-adenosyl-L-methionine-dependent methyltransferases"/>
    <property type="match status" value="1"/>
</dbReference>
<evidence type="ECO:0000259" key="4">
    <source>
        <dbReference type="Pfam" id="PF00891"/>
    </source>
</evidence>
<sequence length="323" mass="35131">MPADPSRILDVATGYMASKQLFNAARIGLFRAVADGAHTATEVAAATEHPERQVRILLDGSAAAGLLTRSEGRYELADDAAEYLTGGERDLSAFLNFLELGSFEAFGHYRHTVDADEGGTLEFDEAGWGMFMAGVMQYNGLHAFWFGERFDTTGKTSILDFGGFTAGWSIELLKRNPQLSARMVYPAESGPMLTPAIEAAGLADRITVEAGDTLTAVPGGDHDLVLALHVIHRFTDAENRQIFANLRASARKGATLAVFDFFLDSLPEQRVLDARHAAEYFNFDGTQVWPEETVRSWLTDAGWEFTGYVDVPGSPRALVATAV</sequence>